<protein>
    <submittedName>
        <fullName evidence="1">Uncharacterized protein</fullName>
    </submittedName>
</protein>
<evidence type="ECO:0000313" key="1">
    <source>
        <dbReference type="EMBL" id="VYU15440.1"/>
    </source>
</evidence>
<proteinExistence type="predicted"/>
<dbReference type="AlphaFoldDB" id="A0A6N3CF77"/>
<name>A0A6N3CF77_STASI</name>
<reference evidence="1" key="1">
    <citation type="submission" date="2019-11" db="EMBL/GenBank/DDBJ databases">
        <authorList>
            <person name="Feng L."/>
        </authorList>
    </citation>
    <scope>NUCLEOTIDE SEQUENCE</scope>
    <source>
        <strain evidence="1">SsimulansLFYP27</strain>
    </source>
</reference>
<accession>A0A6N3CF77</accession>
<dbReference type="RefSeq" id="WP_156666754.1">
    <property type="nucleotide sequence ID" value="NZ_CACRUO010000033.1"/>
</dbReference>
<gene>
    <name evidence="1" type="ORF">SSLFYP27_01550</name>
</gene>
<organism evidence="1">
    <name type="scientific">Staphylococcus simulans</name>
    <dbReference type="NCBI Taxonomy" id="1286"/>
    <lineage>
        <taxon>Bacteria</taxon>
        <taxon>Bacillati</taxon>
        <taxon>Bacillota</taxon>
        <taxon>Bacilli</taxon>
        <taxon>Bacillales</taxon>
        <taxon>Staphylococcaceae</taxon>
        <taxon>Staphylococcus</taxon>
    </lineage>
</organism>
<sequence>MTRIVIIEDISLTAKYILETLNPGHYEIVVVYDSNREPDQYPGIIYQPMNYLDLAHWQKYIEKEDIVLMNALPEMFGDGVWHGKPHVLRQLIKDYVCAAGPFEVIEYHDIIAYQKVKTKQAASLQQMSVSQDYTAHQSIIAYAHYLKKMSLGLIQVKGQPERFDIHLLNMKRPLIAMKQVPLTHGVKLTLQANSLLYQPKSNASAFYFIQKQQSLYTCLTHFTPRLPWRIYQSTQAVIHEWVMRGFRSYLRRLNQGNEK</sequence>
<dbReference type="EMBL" id="CACRUO010000033">
    <property type="protein sequence ID" value="VYU15440.1"/>
    <property type="molecule type" value="Genomic_DNA"/>
</dbReference>